<evidence type="ECO:0000313" key="3">
    <source>
        <dbReference type="Proteomes" id="UP000252586"/>
    </source>
</evidence>
<reference evidence="2 3" key="1">
    <citation type="submission" date="2018-06" db="EMBL/GenBank/DDBJ databases">
        <title>Genomic Encyclopedia of Type Strains, Phase IV (KMG-IV): sequencing the most valuable type-strain genomes for metagenomic binning, comparative biology and taxonomic classification.</title>
        <authorList>
            <person name="Goeker M."/>
        </authorList>
    </citation>
    <scope>NUCLEOTIDE SEQUENCE [LARGE SCALE GENOMIC DNA]</scope>
    <source>
        <strain evidence="2 3">DSM 44599</strain>
    </source>
</reference>
<dbReference type="EMBL" id="QNRE01000002">
    <property type="protein sequence ID" value="RBO93941.1"/>
    <property type="molecule type" value="Genomic_DNA"/>
</dbReference>
<dbReference type="AlphaFoldDB" id="A0A366DV13"/>
<keyword evidence="3" id="KW-1185">Reference proteome</keyword>
<dbReference type="Pfam" id="PF08309">
    <property type="entry name" value="LVIVD"/>
    <property type="match status" value="4"/>
</dbReference>
<dbReference type="PROSITE" id="PS51318">
    <property type="entry name" value="TAT"/>
    <property type="match status" value="1"/>
</dbReference>
<name>A0A366DV13_9NOCA</name>
<proteinExistence type="predicted"/>
<accession>A0A366DV13</accession>
<organism evidence="2 3">
    <name type="scientific">Nocardia puris</name>
    <dbReference type="NCBI Taxonomy" id="208602"/>
    <lineage>
        <taxon>Bacteria</taxon>
        <taxon>Bacillati</taxon>
        <taxon>Actinomycetota</taxon>
        <taxon>Actinomycetes</taxon>
        <taxon>Mycobacteriales</taxon>
        <taxon>Nocardiaceae</taxon>
        <taxon>Nocardia</taxon>
    </lineage>
</organism>
<evidence type="ECO:0008006" key="4">
    <source>
        <dbReference type="Google" id="ProtNLM"/>
    </source>
</evidence>
<feature type="chain" id="PRO_5038447756" description="LVIVD repeat-containing protein" evidence="1">
    <location>
        <begin position="33"/>
        <end position="460"/>
    </location>
</feature>
<evidence type="ECO:0000256" key="1">
    <source>
        <dbReference type="SAM" id="SignalP"/>
    </source>
</evidence>
<comment type="caution">
    <text evidence="2">The sequence shown here is derived from an EMBL/GenBank/DDBJ whole genome shotgun (WGS) entry which is preliminary data.</text>
</comment>
<sequence>MTSSPFSRRDVFRASALALGAGVVTACAPDSAAPVATPGAYAHNIEAVGYCDLEGRPGFKMAVRESRGRWYLYLGHFWHSGWSVVDVTDPERPEVAAFVPGPDNTWTLQVDLHGDLMVTALEQIFPNFGGVPEAAFEEGIYLWEISDPVRPARLGHFRTGGTGTHRNHYPGGRYVHLAAGMPGYRGNIYLIVDIADPRNPVEAGRWWVPGQHAAGGEAMPPGRAAEDGHLATGSPCCSAGHDVSLHGPAYVSGHHAYLPYGGAGMVVLDIADVSRPRQVGHLSFSPPFHSRFGVHGILPVPERGIAFVNSEHTHYAEGAAHHASIVDIRDPSNPYLLSLFPEPVPPPDAPFRDFATRGGWRGPHNINHHQHHPDVQRQGDLFYIAHFNAGLRVYDVANPYAIRETGYFLPPDPTHRYGPMPEGALVTQTEDVVVDRRGYLYITDKNQGLWILRYTGPRTS</sequence>
<dbReference type="OrthoDB" id="5240345at2"/>
<dbReference type="InterPro" id="IPR006311">
    <property type="entry name" value="TAT_signal"/>
</dbReference>
<evidence type="ECO:0000313" key="2">
    <source>
        <dbReference type="EMBL" id="RBO93941.1"/>
    </source>
</evidence>
<dbReference type="InterPro" id="IPR013211">
    <property type="entry name" value="LVIVD"/>
</dbReference>
<protein>
    <recommendedName>
        <fullName evidence="4">LVIVD repeat-containing protein</fullName>
    </recommendedName>
</protein>
<feature type="signal peptide" evidence="1">
    <location>
        <begin position="1"/>
        <end position="32"/>
    </location>
</feature>
<dbReference type="Proteomes" id="UP000252586">
    <property type="component" value="Unassembled WGS sequence"/>
</dbReference>
<dbReference type="RefSeq" id="WP_067501790.1">
    <property type="nucleotide sequence ID" value="NZ_QNRE01000002.1"/>
</dbReference>
<keyword evidence="1" id="KW-0732">Signal</keyword>
<gene>
    <name evidence="2" type="ORF">DFR74_102361</name>
</gene>
<dbReference type="STRING" id="1210090.GCA_001613185_00263"/>